<dbReference type="Gene3D" id="3.30.70.1290">
    <property type="entry name" value="Transposase IS200-like"/>
    <property type="match status" value="1"/>
</dbReference>
<dbReference type="RefSeq" id="WP_016869032.1">
    <property type="nucleotide sequence ID" value="NZ_CAWNVR010000733.1"/>
</dbReference>
<proteinExistence type="predicted"/>
<evidence type="ECO:0000259" key="1">
    <source>
        <dbReference type="SMART" id="SM01321"/>
    </source>
</evidence>
<name>A0A2N6K7P9_FISMU</name>
<feature type="domain" description="Transposase IS200-like" evidence="1">
    <location>
        <begin position="21"/>
        <end position="187"/>
    </location>
</feature>
<dbReference type="SMART" id="SM01321">
    <property type="entry name" value="Y1_Tnp"/>
    <property type="match status" value="1"/>
</dbReference>
<dbReference type="InterPro" id="IPR036515">
    <property type="entry name" value="Transposase_17_sf"/>
</dbReference>
<dbReference type="InterPro" id="IPR002686">
    <property type="entry name" value="Transposase_17"/>
</dbReference>
<dbReference type="SUPFAM" id="SSF143422">
    <property type="entry name" value="Transposase IS200-like"/>
    <property type="match status" value="1"/>
</dbReference>
<reference evidence="2 3" key="1">
    <citation type="submission" date="2017-08" db="EMBL/GenBank/DDBJ databases">
        <title>Genomes of Fischerella (Mastigocladus) sp. strains.</title>
        <authorList>
            <person name="Miller S.R."/>
        </authorList>
    </citation>
    <scope>NUCLEOTIDE SEQUENCE [LARGE SCALE GENOMIC DNA]</scope>
    <source>
        <strain evidence="2 3">CCMEE 5323</strain>
    </source>
</reference>
<dbReference type="Proteomes" id="UP000235036">
    <property type="component" value="Unassembled WGS sequence"/>
</dbReference>
<dbReference type="InterPro" id="IPR052715">
    <property type="entry name" value="RAYT_transposase"/>
</dbReference>
<dbReference type="GO" id="GO:0006313">
    <property type="term" value="P:DNA transposition"/>
    <property type="evidence" value="ECO:0007669"/>
    <property type="project" value="InterPro"/>
</dbReference>
<comment type="caution">
    <text evidence="2">The sequence shown here is derived from an EMBL/GenBank/DDBJ whole genome shotgun (WGS) entry which is preliminary data.</text>
</comment>
<evidence type="ECO:0000313" key="2">
    <source>
        <dbReference type="EMBL" id="PLZ93411.1"/>
    </source>
</evidence>
<sequence length="203" mass="23508">MKFDPQKHHRRSIRIPKYDYAKLGAYFVTICTYQRECLFGEIVDGLMSLNNMGLIVQMCWNNLPCHFTNVQLDSFVIMPNHLHGIIVIGDDCRGKALVQTNQNSNSEISTQVLCPSSQSQGTKPGSLGAIIQNFKSVSTRKINQIRAKYSHLADGIQHPYIWQRNYYEHVIRNEESWHNIRQYIVENPIHWAEDKDNPVNHVK</sequence>
<dbReference type="GO" id="GO:0043565">
    <property type="term" value="F:sequence-specific DNA binding"/>
    <property type="evidence" value="ECO:0007669"/>
    <property type="project" value="TreeGrafter"/>
</dbReference>
<dbReference type="PANTHER" id="PTHR36966">
    <property type="entry name" value="REP-ASSOCIATED TYROSINE TRANSPOSASE"/>
    <property type="match status" value="1"/>
</dbReference>
<accession>A0A2N6K7P9</accession>
<organism evidence="2 3">
    <name type="scientific">Fischerella muscicola CCMEE 5323</name>
    <dbReference type="NCBI Taxonomy" id="2019572"/>
    <lineage>
        <taxon>Bacteria</taxon>
        <taxon>Bacillati</taxon>
        <taxon>Cyanobacteriota</taxon>
        <taxon>Cyanophyceae</taxon>
        <taxon>Nostocales</taxon>
        <taxon>Hapalosiphonaceae</taxon>
        <taxon>Fischerella</taxon>
    </lineage>
</organism>
<evidence type="ECO:0000313" key="3">
    <source>
        <dbReference type="Proteomes" id="UP000235036"/>
    </source>
</evidence>
<dbReference type="EMBL" id="NRQW01000071">
    <property type="protein sequence ID" value="PLZ93411.1"/>
    <property type="molecule type" value="Genomic_DNA"/>
</dbReference>
<dbReference type="PANTHER" id="PTHR36966:SF1">
    <property type="entry name" value="REP-ASSOCIATED TYROSINE TRANSPOSASE"/>
    <property type="match status" value="1"/>
</dbReference>
<gene>
    <name evidence="2" type="ORF">CEN44_03285</name>
</gene>
<dbReference type="AlphaFoldDB" id="A0A2N6K7P9"/>
<protein>
    <recommendedName>
        <fullName evidence="1">Transposase IS200-like domain-containing protein</fullName>
    </recommendedName>
</protein>
<dbReference type="GO" id="GO:0004803">
    <property type="term" value="F:transposase activity"/>
    <property type="evidence" value="ECO:0007669"/>
    <property type="project" value="InterPro"/>
</dbReference>
<keyword evidence="3" id="KW-1185">Reference proteome</keyword>